<gene>
    <name evidence="2" type="ORF">EYS09_26200</name>
</gene>
<accession>A0A4Q9HQM7</accession>
<name>A0A4Q9HQM7_STRKA</name>
<keyword evidence="3" id="KW-1185">Reference proteome</keyword>
<feature type="region of interest" description="Disordered" evidence="1">
    <location>
        <begin position="485"/>
        <end position="508"/>
    </location>
</feature>
<dbReference type="Proteomes" id="UP000292452">
    <property type="component" value="Unassembled WGS sequence"/>
</dbReference>
<dbReference type="EMBL" id="SIXH01000296">
    <property type="protein sequence ID" value="TBO56769.1"/>
    <property type="molecule type" value="Genomic_DNA"/>
</dbReference>
<reference evidence="2 3" key="1">
    <citation type="submission" date="2019-02" db="EMBL/GenBank/DDBJ databases">
        <title>Draft Genome Sequence of Streptomyces sp. AM-2504, identified by 16S rRNA comparative analysis as a Streptomyces Kasugaensis strain.</title>
        <authorList>
            <person name="Napolioni V."/>
            <person name="Giuliodori A.M."/>
            <person name="Spurio R."/>
            <person name="Fabbretti A."/>
        </authorList>
    </citation>
    <scope>NUCLEOTIDE SEQUENCE [LARGE SCALE GENOMIC DNA]</scope>
    <source>
        <strain evidence="2 3">AM-2504</strain>
    </source>
</reference>
<evidence type="ECO:0008006" key="4">
    <source>
        <dbReference type="Google" id="ProtNLM"/>
    </source>
</evidence>
<organism evidence="2 3">
    <name type="scientific">Streptomyces kasugaensis</name>
    <dbReference type="NCBI Taxonomy" id="1946"/>
    <lineage>
        <taxon>Bacteria</taxon>
        <taxon>Bacillati</taxon>
        <taxon>Actinomycetota</taxon>
        <taxon>Actinomycetes</taxon>
        <taxon>Kitasatosporales</taxon>
        <taxon>Streptomycetaceae</taxon>
        <taxon>Streptomyces</taxon>
    </lineage>
</organism>
<evidence type="ECO:0000256" key="1">
    <source>
        <dbReference type="SAM" id="MobiDB-lite"/>
    </source>
</evidence>
<evidence type="ECO:0000313" key="3">
    <source>
        <dbReference type="Proteomes" id="UP000292452"/>
    </source>
</evidence>
<feature type="region of interest" description="Disordered" evidence="1">
    <location>
        <begin position="75"/>
        <end position="97"/>
    </location>
</feature>
<comment type="caution">
    <text evidence="2">The sequence shown here is derived from an EMBL/GenBank/DDBJ whole genome shotgun (WGS) entry which is preliminary data.</text>
</comment>
<proteinExistence type="predicted"/>
<sequence>MAWWKIHKRDGSNRTSNGATLLASASIVTRAQVRSVVGRKQEWQSQGWDFYRTVPELKSGVRWAANGCSRTRLYVGRIDPDGSSRPTPVQAEGDDDTSPELAAKLLAPLQEFAGGQSGQSEMLRRLSVHLDVPGESYIVGFDDPETSERRWIVCSPSEVTSAKGGDAIRVQLPESQTARLELPLHECTLLRLWRPDDEYAYLPDSPLQGLQEPLRELQGLSAHVLATVDSRLKGAGLGLISDDVVPASPQESTGANPIHSDPVTAAWVEAAAASLRNRDSAAALVPLMLRVPGSVEDKFKWIEFAAQLDKEVLPLREGATKRVAIGLDMPPEVLTGLADTNHWNAWAISDDAIKLHHEPKLGLICDAFTTQHFRAVWGALGVPDPENWACWYDTSDLKQRPNRAPEAAEAHSRGVLSDAAYLRELGFSSEDMPDDEEQRRRLLLQLATTNAQLAPAALSALGVQIPEAAQEVATDADRAPVEISRSAPAPELPRNGPPQLPGASGVTASAAAAEAEEWRISCLDMAVRRALERAGQWLLNRGGRSMRGQFREVPLHQIHVQLGTEQENLDQMLTGAYQLLHDAVPDEPCLHRAVDHYVRALLLAREEHHRGYLARALAQAGCDGQAA</sequence>
<evidence type="ECO:0000313" key="2">
    <source>
        <dbReference type="EMBL" id="TBO56769.1"/>
    </source>
</evidence>
<dbReference type="RefSeq" id="WP_131125092.1">
    <property type="nucleotide sequence ID" value="NZ_SIXH01000296.1"/>
</dbReference>
<protein>
    <recommendedName>
        <fullName evidence="4">Phage portal protein</fullName>
    </recommendedName>
</protein>
<dbReference type="AlphaFoldDB" id="A0A4Q9HQM7"/>